<comment type="similarity">
    <text evidence="2 5">Belongs to the DegT/DnrJ/EryC1 family.</text>
</comment>
<organism evidence="6 7">
    <name type="scientific">Pontibacter akesuensis</name>
    <dbReference type="NCBI Taxonomy" id="388950"/>
    <lineage>
        <taxon>Bacteria</taxon>
        <taxon>Pseudomonadati</taxon>
        <taxon>Bacteroidota</taxon>
        <taxon>Cytophagia</taxon>
        <taxon>Cytophagales</taxon>
        <taxon>Hymenobacteraceae</taxon>
        <taxon>Pontibacter</taxon>
    </lineage>
</organism>
<dbReference type="InterPro" id="IPR015421">
    <property type="entry name" value="PyrdxlP-dep_Trfase_major"/>
</dbReference>
<evidence type="ECO:0000256" key="5">
    <source>
        <dbReference type="RuleBase" id="RU004508"/>
    </source>
</evidence>
<evidence type="ECO:0000313" key="7">
    <source>
        <dbReference type="Proteomes" id="UP000182491"/>
    </source>
</evidence>
<sequence length="367" mass="39830">MEDIKMTATKAPYAKLKPALDAAFSAVMASMDFENGPQVTRFARSLENYLQVPLALPSAHAAAALKAALRLLQLPRGAEVIVPAFGDAALVAVLQESDYLPVLADVDAQTFTLTSATVEKVITPTTAAILVTHLFGQCAPLQELVALAQQHKLWLIEDATQALGARYKMAGGEGGYAGIHGHLGITSFFPTKPLLDAGEGAAVLVNDAGLVARLQEQQEGGRAYPEEHISLGALEAAMMEVKLTFVEEYNAARQTIAKYYDQAFAAVAEIQTPAHTHYAEHIYQQYTIAVAPELRDGLRRHLEANYIPSAVYYPAPQGLSLSRRDFPTAARLSESILCLPLHSELKEEQLAYICQHVINYVKQNSAF</sequence>
<reference evidence="7" key="1">
    <citation type="submission" date="2016-10" db="EMBL/GenBank/DDBJ databases">
        <authorList>
            <person name="Varghese N."/>
        </authorList>
    </citation>
    <scope>NUCLEOTIDE SEQUENCE [LARGE SCALE GENOMIC DNA]</scope>
    <source>
        <strain evidence="7">DSM 18820</strain>
    </source>
</reference>
<evidence type="ECO:0000256" key="2">
    <source>
        <dbReference type="ARBA" id="ARBA00037999"/>
    </source>
</evidence>
<accession>A0A1I7FMQ1</accession>
<dbReference type="Proteomes" id="UP000182491">
    <property type="component" value="Unassembled WGS sequence"/>
</dbReference>
<dbReference type="GO" id="GO:0000271">
    <property type="term" value="P:polysaccharide biosynthetic process"/>
    <property type="evidence" value="ECO:0007669"/>
    <property type="project" value="TreeGrafter"/>
</dbReference>
<feature type="modified residue" description="N6-(pyridoxal phosphate)lysine" evidence="4">
    <location>
        <position position="192"/>
    </location>
</feature>
<dbReference type="InterPro" id="IPR000653">
    <property type="entry name" value="DegT/StrS_aminotransferase"/>
</dbReference>
<dbReference type="OrthoDB" id="9804264at2"/>
<keyword evidence="1 4" id="KW-0663">Pyridoxal phosphate</keyword>
<gene>
    <name evidence="6" type="ORF">SAMN04487941_0327</name>
</gene>
<dbReference type="STRING" id="388950.GCA_001611675_03462"/>
<evidence type="ECO:0000313" key="6">
    <source>
        <dbReference type="EMBL" id="SFU37451.1"/>
    </source>
</evidence>
<protein>
    <submittedName>
        <fullName evidence="6">dTDP-4-amino-4,6-dideoxygalactose transaminase</fullName>
    </submittedName>
</protein>
<dbReference type="InterPro" id="IPR015422">
    <property type="entry name" value="PyrdxlP-dep_Trfase_small"/>
</dbReference>
<evidence type="ECO:0000256" key="4">
    <source>
        <dbReference type="PIRSR" id="PIRSR000390-2"/>
    </source>
</evidence>
<evidence type="ECO:0000256" key="1">
    <source>
        <dbReference type="ARBA" id="ARBA00022898"/>
    </source>
</evidence>
<dbReference type="RefSeq" id="WP_068839312.1">
    <property type="nucleotide sequence ID" value="NZ_BMXC01000001.1"/>
</dbReference>
<feature type="active site" description="Proton acceptor" evidence="3">
    <location>
        <position position="192"/>
    </location>
</feature>
<dbReference type="InterPro" id="IPR015424">
    <property type="entry name" value="PyrdxlP-dep_Trfase"/>
</dbReference>
<dbReference type="Pfam" id="PF01041">
    <property type="entry name" value="DegT_DnrJ_EryC1"/>
    <property type="match status" value="1"/>
</dbReference>
<dbReference type="SUPFAM" id="SSF53383">
    <property type="entry name" value="PLP-dependent transferases"/>
    <property type="match status" value="1"/>
</dbReference>
<dbReference type="GO" id="GO:0008483">
    <property type="term" value="F:transaminase activity"/>
    <property type="evidence" value="ECO:0007669"/>
    <property type="project" value="TreeGrafter"/>
</dbReference>
<dbReference type="GO" id="GO:0030170">
    <property type="term" value="F:pyridoxal phosphate binding"/>
    <property type="evidence" value="ECO:0007669"/>
    <property type="project" value="TreeGrafter"/>
</dbReference>
<dbReference type="Gene3D" id="3.40.640.10">
    <property type="entry name" value="Type I PLP-dependent aspartate aminotransferase-like (Major domain)"/>
    <property type="match status" value="1"/>
</dbReference>
<name>A0A1I7FMQ1_9BACT</name>
<dbReference type="Gene3D" id="3.90.1150.10">
    <property type="entry name" value="Aspartate Aminotransferase, domain 1"/>
    <property type="match status" value="1"/>
</dbReference>
<dbReference type="PANTHER" id="PTHR30244">
    <property type="entry name" value="TRANSAMINASE"/>
    <property type="match status" value="1"/>
</dbReference>
<evidence type="ECO:0000256" key="3">
    <source>
        <dbReference type="PIRSR" id="PIRSR000390-1"/>
    </source>
</evidence>
<dbReference type="EMBL" id="FPCA01000001">
    <property type="protein sequence ID" value="SFU37451.1"/>
    <property type="molecule type" value="Genomic_DNA"/>
</dbReference>
<dbReference type="PIRSF" id="PIRSF000390">
    <property type="entry name" value="PLP_StrS"/>
    <property type="match status" value="1"/>
</dbReference>
<keyword evidence="7" id="KW-1185">Reference proteome</keyword>
<dbReference type="AlphaFoldDB" id="A0A1I7FMQ1"/>
<dbReference type="PANTHER" id="PTHR30244:SF36">
    <property type="entry name" value="3-OXO-GLUCOSE-6-PHOSPHATE:GLUTAMATE AMINOTRANSFERASE"/>
    <property type="match status" value="1"/>
</dbReference>
<proteinExistence type="inferred from homology"/>